<feature type="region of interest" description="Disordered" evidence="1">
    <location>
        <begin position="113"/>
        <end position="145"/>
    </location>
</feature>
<organism evidence="2 3">
    <name type="scientific">Nostoc parmelioides FACHB-3921</name>
    <dbReference type="NCBI Taxonomy" id="2692909"/>
    <lineage>
        <taxon>Bacteria</taxon>
        <taxon>Bacillati</taxon>
        <taxon>Cyanobacteriota</taxon>
        <taxon>Cyanophyceae</taxon>
        <taxon>Nostocales</taxon>
        <taxon>Nostocaceae</taxon>
        <taxon>Nostoc</taxon>
    </lineage>
</organism>
<gene>
    <name evidence="2" type="ORF">H6G14_11395</name>
</gene>
<proteinExistence type="predicted"/>
<protein>
    <submittedName>
        <fullName evidence="2">Uncharacterized protein</fullName>
    </submittedName>
</protein>
<evidence type="ECO:0000313" key="2">
    <source>
        <dbReference type="EMBL" id="MBD2251901.1"/>
    </source>
</evidence>
<reference evidence="2 3" key="1">
    <citation type="journal article" date="2020" name="ISME J.">
        <title>Comparative genomics reveals insights into cyanobacterial evolution and habitat adaptation.</title>
        <authorList>
            <person name="Chen M.Y."/>
            <person name="Teng W.K."/>
            <person name="Zhao L."/>
            <person name="Hu C.X."/>
            <person name="Zhou Y.K."/>
            <person name="Han B.P."/>
            <person name="Song L.R."/>
            <person name="Shu W.S."/>
        </authorList>
    </citation>
    <scope>NUCLEOTIDE SEQUENCE [LARGE SCALE GENOMIC DNA]</scope>
    <source>
        <strain evidence="2 3">FACHB-3921</strain>
    </source>
</reference>
<dbReference type="RefSeq" id="WP_190567539.1">
    <property type="nucleotide sequence ID" value="NZ_JACJQL010000013.1"/>
</dbReference>
<dbReference type="EMBL" id="JACJQL010000013">
    <property type="protein sequence ID" value="MBD2251901.1"/>
    <property type="molecule type" value="Genomic_DNA"/>
</dbReference>
<sequence>MYLQGWQHFLLTILVASISGSGFCIKADAAKVKQSDRLYCQNQINNEEKDFYIENGNSTICQTSTNSQLSQLDGFDRVSRRQSLLDIIAAKSLTPEVIPTDKPDFLPLNHSISQRNNESPQLEGQPGFVPQPNQKPMEPLFNSPPVNYRERLERLRQRLREVKQPSSEGESYRELGLRVRERALPAPIEQPPLPPIEQPRDKFKPIGSLQAYVGYFHTDNTFSSDTSPIEDGLFFYGLRLASAYFPLGKSTYLSGSIDGNLIRYVDQPKYNYNQLVFNLGIYQQLSKRMYGEIGWSNQQFFYAKNSDVFRAGNRFLNENSLYLSLGRRDPITDKLTLDSFYELSWKLADPDDRSRIMNSFWLSLSYSLQKPLQVGLNYQLNLSDFTERDRQGVAHRTDQYHRLYGSIIYRVSDSSSLNLQTGFSFGDSTAGNIDFESWFLNINYHLKIGEF</sequence>
<evidence type="ECO:0000313" key="3">
    <source>
        <dbReference type="Proteomes" id="UP000621307"/>
    </source>
</evidence>
<dbReference type="Proteomes" id="UP000621307">
    <property type="component" value="Unassembled WGS sequence"/>
</dbReference>
<feature type="compositionally biased region" description="Polar residues" evidence="1">
    <location>
        <begin position="113"/>
        <end position="122"/>
    </location>
</feature>
<name>A0ABR8BDG8_9NOSO</name>
<evidence type="ECO:0000256" key="1">
    <source>
        <dbReference type="SAM" id="MobiDB-lite"/>
    </source>
</evidence>
<accession>A0ABR8BDG8</accession>
<keyword evidence="3" id="KW-1185">Reference proteome</keyword>
<comment type="caution">
    <text evidence="2">The sequence shown here is derived from an EMBL/GenBank/DDBJ whole genome shotgun (WGS) entry which is preliminary data.</text>
</comment>